<dbReference type="Pfam" id="PF04186">
    <property type="entry name" value="FxsA"/>
    <property type="match status" value="1"/>
</dbReference>
<dbReference type="GO" id="GO:0016020">
    <property type="term" value="C:membrane"/>
    <property type="evidence" value="ECO:0007669"/>
    <property type="project" value="InterPro"/>
</dbReference>
<feature type="region of interest" description="Disordered" evidence="1">
    <location>
        <begin position="152"/>
        <end position="186"/>
    </location>
</feature>
<keyword evidence="2" id="KW-1133">Transmembrane helix</keyword>
<dbReference type="RefSeq" id="WP_310428902.1">
    <property type="nucleotide sequence ID" value="NZ_JAVDYC010000001.1"/>
</dbReference>
<dbReference type="PANTHER" id="PTHR35335:SF1">
    <property type="entry name" value="UPF0716 PROTEIN FXSA"/>
    <property type="match status" value="1"/>
</dbReference>
<proteinExistence type="predicted"/>
<keyword evidence="4" id="KW-1185">Reference proteome</keyword>
<gene>
    <name evidence="3" type="ORF">J2S44_008298</name>
</gene>
<dbReference type="Proteomes" id="UP001183629">
    <property type="component" value="Unassembled WGS sequence"/>
</dbReference>
<protein>
    <submittedName>
        <fullName evidence="3">UPF0716 protein FxsA</fullName>
    </submittedName>
</protein>
<name>A0AAE4CYX6_9ACTN</name>
<evidence type="ECO:0000313" key="3">
    <source>
        <dbReference type="EMBL" id="MDR7328048.1"/>
    </source>
</evidence>
<feature type="transmembrane region" description="Helical" evidence="2">
    <location>
        <begin position="42"/>
        <end position="60"/>
    </location>
</feature>
<dbReference type="PANTHER" id="PTHR35335">
    <property type="entry name" value="UPF0716 PROTEIN FXSA"/>
    <property type="match status" value="1"/>
</dbReference>
<feature type="transmembrane region" description="Helical" evidence="2">
    <location>
        <begin position="14"/>
        <end position="36"/>
    </location>
</feature>
<reference evidence="3 4" key="1">
    <citation type="submission" date="2023-07" db="EMBL/GenBank/DDBJ databases">
        <title>Sequencing the genomes of 1000 actinobacteria strains.</title>
        <authorList>
            <person name="Klenk H.-P."/>
        </authorList>
    </citation>
    <scope>NUCLEOTIDE SEQUENCE [LARGE SCALE GENOMIC DNA]</scope>
    <source>
        <strain evidence="3 4">DSM 44711</strain>
    </source>
</reference>
<dbReference type="AlphaFoldDB" id="A0AAE4CYX6"/>
<organism evidence="3 4">
    <name type="scientific">Catenuloplanes niger</name>
    <dbReference type="NCBI Taxonomy" id="587534"/>
    <lineage>
        <taxon>Bacteria</taxon>
        <taxon>Bacillati</taxon>
        <taxon>Actinomycetota</taxon>
        <taxon>Actinomycetes</taxon>
        <taxon>Micromonosporales</taxon>
        <taxon>Micromonosporaceae</taxon>
        <taxon>Catenuloplanes</taxon>
    </lineage>
</organism>
<dbReference type="NCBIfam" id="NF008528">
    <property type="entry name" value="PRK11463.1-2"/>
    <property type="match status" value="1"/>
</dbReference>
<accession>A0AAE4CYX6</accession>
<dbReference type="EMBL" id="JAVDYC010000001">
    <property type="protein sequence ID" value="MDR7328048.1"/>
    <property type="molecule type" value="Genomic_DNA"/>
</dbReference>
<sequence length="186" mass="19387">MQATPVTSPRRGRLLTWAPLGLAGFAVAEIAVFILVAQQVGYVTTILAGLLLSAVGGLVLRREGIRGWRRFRDAARGGRHPGTEGADGVIGIIAGLLLSVPGFLTDLAGLLLIVPPIRALARRSLIRRAERRMTSAQAGDLFGPRRVRPANDYAHADSAPTAPTAGGGTTPGRAGTGDEVIEGEIV</sequence>
<keyword evidence="2" id="KW-0472">Membrane</keyword>
<dbReference type="InterPro" id="IPR007313">
    <property type="entry name" value="FxsA"/>
</dbReference>
<evidence type="ECO:0000256" key="1">
    <source>
        <dbReference type="SAM" id="MobiDB-lite"/>
    </source>
</evidence>
<keyword evidence="2" id="KW-0812">Transmembrane</keyword>
<evidence type="ECO:0000256" key="2">
    <source>
        <dbReference type="SAM" id="Phobius"/>
    </source>
</evidence>
<evidence type="ECO:0000313" key="4">
    <source>
        <dbReference type="Proteomes" id="UP001183629"/>
    </source>
</evidence>
<comment type="caution">
    <text evidence="3">The sequence shown here is derived from an EMBL/GenBank/DDBJ whole genome shotgun (WGS) entry which is preliminary data.</text>
</comment>